<evidence type="ECO:0000256" key="1">
    <source>
        <dbReference type="SAM" id="MobiDB-lite"/>
    </source>
</evidence>
<reference evidence="2 3" key="1">
    <citation type="submission" date="2016-11" db="EMBL/GenBank/DDBJ databases">
        <authorList>
            <person name="Jaros S."/>
            <person name="Januszkiewicz K."/>
            <person name="Wedrychowicz H."/>
        </authorList>
    </citation>
    <scope>NUCLEOTIDE SEQUENCE [LARGE SCALE GENOMIC DNA]</scope>
    <source>
        <strain evidence="2 3">ATCC 23634</strain>
    </source>
</reference>
<keyword evidence="3" id="KW-1185">Reference proteome</keyword>
<gene>
    <name evidence="2" type="ORF">SAMN02983003_3405</name>
</gene>
<feature type="region of interest" description="Disordered" evidence="1">
    <location>
        <begin position="1"/>
        <end position="65"/>
    </location>
</feature>
<proteinExistence type="predicted"/>
<dbReference type="STRING" id="665118.SAMN02983003_3405"/>
<evidence type="ECO:0000313" key="2">
    <source>
        <dbReference type="EMBL" id="SFZ86229.1"/>
    </source>
</evidence>
<evidence type="ECO:0000313" key="3">
    <source>
        <dbReference type="Proteomes" id="UP000183447"/>
    </source>
</evidence>
<accession>A0A1K2I1H6</accession>
<feature type="compositionally biased region" description="Basic and acidic residues" evidence="1">
    <location>
        <begin position="11"/>
        <end position="25"/>
    </location>
</feature>
<dbReference type="AlphaFoldDB" id="A0A1K2I1H6"/>
<organism evidence="2 3">
    <name type="scientific">Devosia enhydra</name>
    <dbReference type="NCBI Taxonomy" id="665118"/>
    <lineage>
        <taxon>Bacteria</taxon>
        <taxon>Pseudomonadati</taxon>
        <taxon>Pseudomonadota</taxon>
        <taxon>Alphaproteobacteria</taxon>
        <taxon>Hyphomicrobiales</taxon>
        <taxon>Devosiaceae</taxon>
        <taxon>Devosia</taxon>
    </lineage>
</organism>
<protein>
    <submittedName>
        <fullName evidence="2">Uncharacterized protein</fullName>
    </submittedName>
</protein>
<sequence>MSTSDSAAEGARQREQRLAAKLRENLKRRKTQARARAEGGGQPALEEGEDRLPGHNEPPGPAPQD</sequence>
<dbReference type="OrthoDB" id="8141587at2"/>
<dbReference type="Proteomes" id="UP000183447">
    <property type="component" value="Unassembled WGS sequence"/>
</dbReference>
<name>A0A1K2I1H6_9HYPH</name>
<dbReference type="EMBL" id="FPKU01000003">
    <property type="protein sequence ID" value="SFZ86229.1"/>
    <property type="molecule type" value="Genomic_DNA"/>
</dbReference>
<feature type="compositionally biased region" description="Pro residues" evidence="1">
    <location>
        <begin position="56"/>
        <end position="65"/>
    </location>
</feature>